<dbReference type="PATRIC" id="fig|1095750.3.peg.213"/>
<keyword evidence="4" id="KW-0460">Magnesium</keyword>
<evidence type="ECO:0000313" key="7">
    <source>
        <dbReference type="EMBL" id="EIC97070.1"/>
    </source>
</evidence>
<dbReference type="GO" id="GO:0016787">
    <property type="term" value="F:hydrolase activity"/>
    <property type="evidence" value="ECO:0007669"/>
    <property type="project" value="UniProtKB-KW"/>
</dbReference>
<dbReference type="GO" id="GO:0046872">
    <property type="term" value="F:metal ion binding"/>
    <property type="evidence" value="ECO:0007669"/>
    <property type="project" value="UniProtKB-KW"/>
</dbReference>
<evidence type="ECO:0000256" key="2">
    <source>
        <dbReference type="ARBA" id="ARBA00022723"/>
    </source>
</evidence>
<keyword evidence="8" id="KW-1185">Reference proteome</keyword>
<accession>I0RBL2</accession>
<protein>
    <submittedName>
        <fullName evidence="7">Ribonuclease E/G family protein</fullName>
    </submittedName>
</protein>
<dbReference type="Gene3D" id="2.40.50.140">
    <property type="entry name" value="Nucleic acid-binding proteins"/>
    <property type="match status" value="1"/>
</dbReference>
<comment type="caution">
    <text evidence="7">The sequence shown here is derived from an EMBL/GenBank/DDBJ whole genome shotgun (WGS) entry which is preliminary data.</text>
</comment>
<dbReference type="RefSeq" id="WP_008752902.1">
    <property type="nucleotide sequence ID" value="NZ_AJGH01000010.1"/>
</dbReference>
<dbReference type="Pfam" id="PF10150">
    <property type="entry name" value="RNase_E_G"/>
    <property type="match status" value="1"/>
</dbReference>
<keyword evidence="5" id="KW-0694">RNA-binding</keyword>
<keyword evidence="2" id="KW-0479">Metal-binding</keyword>
<dbReference type="eggNOG" id="COG1530">
    <property type="taxonomic scope" value="Bacteria"/>
</dbReference>
<dbReference type="GO" id="GO:0004540">
    <property type="term" value="F:RNA nuclease activity"/>
    <property type="evidence" value="ECO:0007669"/>
    <property type="project" value="InterPro"/>
</dbReference>
<comment type="cofactor">
    <cofactor evidence="1">
        <name>Mg(2+)</name>
        <dbReference type="ChEBI" id="CHEBI:18420"/>
    </cofactor>
</comment>
<dbReference type="PANTHER" id="PTHR30001">
    <property type="entry name" value="RIBONUCLEASE"/>
    <property type="match status" value="1"/>
</dbReference>
<dbReference type="PANTHER" id="PTHR30001:SF0">
    <property type="entry name" value="RIBONUCLEASE G"/>
    <property type="match status" value="1"/>
</dbReference>
<gene>
    <name evidence="7" type="ORF">HMPREF9970_1397</name>
</gene>
<keyword evidence="3" id="KW-0378">Hydrolase</keyword>
<dbReference type="GO" id="GO:0006364">
    <property type="term" value="P:rRNA processing"/>
    <property type="evidence" value="ECO:0007669"/>
    <property type="project" value="TreeGrafter"/>
</dbReference>
<proteinExistence type="predicted"/>
<dbReference type="EMBL" id="AJGH01000010">
    <property type="protein sequence ID" value="EIC97070.1"/>
    <property type="molecule type" value="Genomic_DNA"/>
</dbReference>
<sequence length="347" mass="39900">MSTAVKLSKLLITEYRGKLFAISYDRDRANEIEYIENNSLLGSIHIGRVKKISKNINAAFVEIEYNRERQIVYFDMEDFKYLIFADEKEHPVLHEGDDIVIRISKLPIKNKLAGATADISDVSGEVLDNIKARKNYIKSPCMLYAGENDYIEIIKDRLKYAAFDIVTDIKEIYDGTVSFLSQNYSEAVDRVRFYDDTMITLNKLYSVDTLFESAVNKKVWLNGGGYLFIESTEALTVIDVNTGKNVQKKDASAIKLNTNLEAIKESARQIRLRNISGIIIIDLINTTDKSQIDLIYHTMKDYLKEDRLNAIAIDITKLCLFEITRRKRKPSLLEVMKKQGYYSVKHK</sequence>
<dbReference type="GO" id="GO:0005737">
    <property type="term" value="C:cytoplasm"/>
    <property type="evidence" value="ECO:0007669"/>
    <property type="project" value="TreeGrafter"/>
</dbReference>
<organism evidence="7 8">
    <name type="scientific">Lachnoanaerobaculum saburreum F0468</name>
    <dbReference type="NCBI Taxonomy" id="1095750"/>
    <lineage>
        <taxon>Bacteria</taxon>
        <taxon>Bacillati</taxon>
        <taxon>Bacillota</taxon>
        <taxon>Clostridia</taxon>
        <taxon>Lachnospirales</taxon>
        <taxon>Lachnospiraceae</taxon>
        <taxon>Lachnoanaerobaculum</taxon>
    </lineage>
</organism>
<reference evidence="7 8" key="1">
    <citation type="submission" date="2012-03" db="EMBL/GenBank/DDBJ databases">
        <authorList>
            <person name="Durkin A.S."/>
            <person name="McCorrison J."/>
            <person name="Torralba M."/>
            <person name="Gillis M."/>
            <person name="Methe B."/>
            <person name="Sutton G."/>
            <person name="Nelson K.E."/>
        </authorList>
    </citation>
    <scope>NUCLEOTIDE SEQUENCE [LARGE SCALE GENOMIC DNA]</scope>
    <source>
        <strain evidence="7 8">F0468</strain>
    </source>
</reference>
<dbReference type="Proteomes" id="UP000005039">
    <property type="component" value="Unassembled WGS sequence"/>
</dbReference>
<evidence type="ECO:0000256" key="4">
    <source>
        <dbReference type="ARBA" id="ARBA00022842"/>
    </source>
</evidence>
<name>I0RBL2_9FIRM</name>
<evidence type="ECO:0000259" key="6">
    <source>
        <dbReference type="Pfam" id="PF10150"/>
    </source>
</evidence>
<evidence type="ECO:0000256" key="5">
    <source>
        <dbReference type="ARBA" id="ARBA00022884"/>
    </source>
</evidence>
<dbReference type="SUPFAM" id="SSF50249">
    <property type="entry name" value="Nucleic acid-binding proteins"/>
    <property type="match status" value="1"/>
</dbReference>
<evidence type="ECO:0000256" key="1">
    <source>
        <dbReference type="ARBA" id="ARBA00001946"/>
    </source>
</evidence>
<dbReference type="OrthoDB" id="9804278at2"/>
<dbReference type="InterPro" id="IPR012340">
    <property type="entry name" value="NA-bd_OB-fold"/>
</dbReference>
<dbReference type="InterPro" id="IPR019307">
    <property type="entry name" value="RNA-bd_AU-1/RNase_E/G"/>
</dbReference>
<evidence type="ECO:0000256" key="3">
    <source>
        <dbReference type="ARBA" id="ARBA00022801"/>
    </source>
</evidence>
<dbReference type="AlphaFoldDB" id="I0RBL2"/>
<dbReference type="InterPro" id="IPR004659">
    <property type="entry name" value="RNase_E/G"/>
</dbReference>
<dbReference type="GO" id="GO:0003723">
    <property type="term" value="F:RNA binding"/>
    <property type="evidence" value="ECO:0007669"/>
    <property type="project" value="UniProtKB-KW"/>
</dbReference>
<feature type="domain" description="RNA-binding protein AU-1/Ribonuclease E/G" evidence="6">
    <location>
        <begin position="126"/>
        <end position="327"/>
    </location>
</feature>
<evidence type="ECO:0000313" key="8">
    <source>
        <dbReference type="Proteomes" id="UP000005039"/>
    </source>
</evidence>